<dbReference type="EMBL" id="QICS01000013">
    <property type="protein sequence ID" value="PXV86314.1"/>
    <property type="molecule type" value="Genomic_DNA"/>
</dbReference>
<reference evidence="1 2" key="1">
    <citation type="submission" date="2018-05" db="EMBL/GenBank/DDBJ databases">
        <title>Genomic Encyclopedia of Type Strains, Phase IV (KMG-IV): sequencing the most valuable type-strain genomes for metagenomic binning, comparative biology and taxonomic classification.</title>
        <authorList>
            <person name="Goeker M."/>
        </authorList>
    </citation>
    <scope>NUCLEOTIDE SEQUENCE [LARGE SCALE GENOMIC DNA]</scope>
    <source>
        <strain evidence="1 2">DSM 28816</strain>
    </source>
</reference>
<organism evidence="1 2">
    <name type="scientific">Lachnotalea glycerini</name>
    <dbReference type="NCBI Taxonomy" id="1763509"/>
    <lineage>
        <taxon>Bacteria</taxon>
        <taxon>Bacillati</taxon>
        <taxon>Bacillota</taxon>
        <taxon>Clostridia</taxon>
        <taxon>Lachnospirales</taxon>
        <taxon>Lachnospiraceae</taxon>
        <taxon>Lachnotalea</taxon>
    </lineage>
</organism>
<sequence>MPKYKIRAHHAMCLQYFCGNGYSDAFVENMKYISAALNKNPIITVIDYGDDICSECPNYLMNNQCVDQNKVSVYDSKVLQYCSVESGITIHWKDFERAVLQNILSVNKRDMICKDCKWNNLCKKFYHEV</sequence>
<dbReference type="Pfam" id="PF06935">
    <property type="entry name" value="DUF1284"/>
    <property type="match status" value="1"/>
</dbReference>
<evidence type="ECO:0008006" key="3">
    <source>
        <dbReference type="Google" id="ProtNLM"/>
    </source>
</evidence>
<dbReference type="RefSeq" id="WP_110291794.1">
    <property type="nucleotide sequence ID" value="NZ_QICS01000013.1"/>
</dbReference>
<protein>
    <recommendedName>
        <fullName evidence="3">DUF1284 domain-containing protein</fullName>
    </recommendedName>
</protein>
<dbReference type="InterPro" id="IPR009030">
    <property type="entry name" value="Growth_fac_rcpt_cys_sf"/>
</dbReference>
<proteinExistence type="predicted"/>
<gene>
    <name evidence="1" type="ORF">C8E03_11399</name>
</gene>
<dbReference type="Proteomes" id="UP000247523">
    <property type="component" value="Unassembled WGS sequence"/>
</dbReference>
<evidence type="ECO:0000313" key="2">
    <source>
        <dbReference type="Proteomes" id="UP000247523"/>
    </source>
</evidence>
<name>A0A318EI32_9FIRM</name>
<evidence type="ECO:0000313" key="1">
    <source>
        <dbReference type="EMBL" id="PXV86314.1"/>
    </source>
</evidence>
<dbReference type="AlphaFoldDB" id="A0A318EI32"/>
<comment type="caution">
    <text evidence="1">The sequence shown here is derived from an EMBL/GenBank/DDBJ whole genome shotgun (WGS) entry which is preliminary data.</text>
</comment>
<dbReference type="SUPFAM" id="SSF57184">
    <property type="entry name" value="Growth factor receptor domain"/>
    <property type="match status" value="1"/>
</dbReference>
<dbReference type="InterPro" id="IPR009702">
    <property type="entry name" value="DUF1284"/>
</dbReference>
<accession>A0A318EI32</accession>